<evidence type="ECO:0000259" key="2">
    <source>
        <dbReference type="Pfam" id="PF12770"/>
    </source>
</evidence>
<dbReference type="EMBL" id="FRAP01000003">
    <property type="protein sequence ID" value="SHK20869.1"/>
    <property type="molecule type" value="Genomic_DNA"/>
</dbReference>
<proteinExistence type="predicted"/>
<name>A0A1M6QKP8_PSETH</name>
<reference evidence="3 4" key="1">
    <citation type="submission" date="2016-11" db="EMBL/GenBank/DDBJ databases">
        <authorList>
            <person name="Jaros S."/>
            <person name="Januszkiewicz K."/>
            <person name="Wedrychowicz H."/>
        </authorList>
    </citation>
    <scope>NUCLEOTIDE SEQUENCE [LARGE SCALE GENOMIC DNA]</scope>
    <source>
        <strain evidence="3 4">DSM 43832</strain>
    </source>
</reference>
<feature type="domain" description="CHAT" evidence="2">
    <location>
        <begin position="1"/>
        <end position="71"/>
    </location>
</feature>
<keyword evidence="4" id="KW-1185">Reference proteome</keyword>
<dbReference type="InterPro" id="IPR024983">
    <property type="entry name" value="CHAT_dom"/>
</dbReference>
<evidence type="ECO:0000313" key="3">
    <source>
        <dbReference type="EMBL" id="SHK20869.1"/>
    </source>
</evidence>
<evidence type="ECO:0000313" key="4">
    <source>
        <dbReference type="Proteomes" id="UP000184363"/>
    </source>
</evidence>
<accession>A0A1M6QKP8</accession>
<organism evidence="3 4">
    <name type="scientific">Pseudonocardia thermophila</name>
    <dbReference type="NCBI Taxonomy" id="1848"/>
    <lineage>
        <taxon>Bacteria</taxon>
        <taxon>Bacillati</taxon>
        <taxon>Actinomycetota</taxon>
        <taxon>Actinomycetes</taxon>
        <taxon>Pseudonocardiales</taxon>
        <taxon>Pseudonocardiaceae</taxon>
        <taxon>Pseudonocardia</taxon>
    </lineage>
</organism>
<gene>
    <name evidence="3" type="ORF">SAMN05443637_103389</name>
</gene>
<dbReference type="STRING" id="1848.SAMN05443637_103389"/>
<feature type="region of interest" description="Disordered" evidence="1">
    <location>
        <begin position="66"/>
        <end position="101"/>
    </location>
</feature>
<dbReference type="Pfam" id="PF12770">
    <property type="entry name" value="CHAT"/>
    <property type="match status" value="1"/>
</dbReference>
<protein>
    <submittedName>
        <fullName evidence="3">CHAT domain-containing protein</fullName>
    </submittedName>
</protein>
<dbReference type="Proteomes" id="UP000184363">
    <property type="component" value="Unassembled WGS sequence"/>
</dbReference>
<dbReference type="AlphaFoldDB" id="A0A1M6QKP8"/>
<evidence type="ECO:0000256" key="1">
    <source>
        <dbReference type="SAM" id="MobiDB-lite"/>
    </source>
</evidence>
<sequence length="113" mass="11944">MRLTTPPPLMVLSACDSALADVRPGDEQLGLASALLGLGASSRVGAVLPVGDAVTSALMTVFHQHLRAGRNPPPRSPGREPSYPGKRPRTRRIPPPQPLKFYNNGASIDVVVD</sequence>
<dbReference type="PROSITE" id="PS51257">
    <property type="entry name" value="PROKAR_LIPOPROTEIN"/>
    <property type="match status" value="1"/>
</dbReference>